<protein>
    <submittedName>
        <fullName evidence="3">Uncharacterized protein</fullName>
    </submittedName>
</protein>
<organism evidence="3 4">
    <name type="scientific">Saguinus oedipus</name>
    <name type="common">Cotton-top tamarin</name>
    <name type="synonym">Oedipomidas oedipus</name>
    <dbReference type="NCBI Taxonomy" id="9490"/>
    <lineage>
        <taxon>Eukaryota</taxon>
        <taxon>Metazoa</taxon>
        <taxon>Chordata</taxon>
        <taxon>Craniata</taxon>
        <taxon>Vertebrata</taxon>
        <taxon>Euteleostomi</taxon>
        <taxon>Mammalia</taxon>
        <taxon>Eutheria</taxon>
        <taxon>Euarchontoglires</taxon>
        <taxon>Primates</taxon>
        <taxon>Haplorrhini</taxon>
        <taxon>Platyrrhini</taxon>
        <taxon>Cebidae</taxon>
        <taxon>Callitrichinae</taxon>
        <taxon>Saguinus</taxon>
    </lineage>
</organism>
<dbReference type="PANTHER" id="PTHR11468:SF29">
    <property type="entry name" value="GLYCOGEN PHOSPHORYLASE, BRAIN FORM"/>
    <property type="match status" value="1"/>
</dbReference>
<keyword evidence="4" id="KW-1185">Reference proteome</keyword>
<sequence>MLEIALEGWGREGRVEEGSPRWAAVGGAVSGLADRASPVFVRGVDRIYYLSLEFYMGRTLQNTMVNLGLQNACDEAIYQV</sequence>
<reference evidence="3 4" key="1">
    <citation type="submission" date="2023-05" db="EMBL/GenBank/DDBJ databases">
        <title>B98-5 Cell Line De Novo Hybrid Assembly: An Optical Mapping Approach.</title>
        <authorList>
            <person name="Kananen K."/>
            <person name="Auerbach J.A."/>
            <person name="Kautto E."/>
            <person name="Blachly J.S."/>
        </authorList>
    </citation>
    <scope>NUCLEOTIDE SEQUENCE [LARGE SCALE GENOMIC DNA]</scope>
    <source>
        <strain evidence="3">B95-8</strain>
        <tissue evidence="3">Cell line</tissue>
    </source>
</reference>
<dbReference type="SUPFAM" id="SSF53756">
    <property type="entry name" value="UDP-Glycosyltransferase/glycogen phosphorylase"/>
    <property type="match status" value="1"/>
</dbReference>
<proteinExistence type="inferred from homology"/>
<dbReference type="PANTHER" id="PTHR11468">
    <property type="entry name" value="GLYCOGEN PHOSPHORYLASE"/>
    <property type="match status" value="1"/>
</dbReference>
<gene>
    <name evidence="3" type="ORF">P7K49_009160</name>
</gene>
<dbReference type="Gene3D" id="3.40.50.2000">
    <property type="entry name" value="Glycogen Phosphorylase B"/>
    <property type="match status" value="1"/>
</dbReference>
<dbReference type="EMBL" id="JASSZA010000005">
    <property type="protein sequence ID" value="KAK2109414.1"/>
    <property type="molecule type" value="Genomic_DNA"/>
</dbReference>
<name>A0ABQ9VJ73_SAGOE</name>
<evidence type="ECO:0000313" key="3">
    <source>
        <dbReference type="EMBL" id="KAK2109414.1"/>
    </source>
</evidence>
<comment type="caution">
    <text evidence="3">The sequence shown here is derived from an EMBL/GenBank/DDBJ whole genome shotgun (WGS) entry which is preliminary data.</text>
</comment>
<dbReference type="Proteomes" id="UP001266305">
    <property type="component" value="Unassembled WGS sequence"/>
</dbReference>
<accession>A0ABQ9VJ73</accession>
<evidence type="ECO:0000256" key="2">
    <source>
        <dbReference type="ARBA" id="ARBA00006047"/>
    </source>
</evidence>
<comment type="catalytic activity">
    <reaction evidence="1">
        <text>[(1-&gt;4)-alpha-D-glucosyl](n) + phosphate = [(1-&gt;4)-alpha-D-glucosyl](n-1) + alpha-D-glucose 1-phosphate</text>
        <dbReference type="Rhea" id="RHEA:41732"/>
        <dbReference type="Rhea" id="RHEA-COMP:9584"/>
        <dbReference type="Rhea" id="RHEA-COMP:9586"/>
        <dbReference type="ChEBI" id="CHEBI:15444"/>
        <dbReference type="ChEBI" id="CHEBI:43474"/>
        <dbReference type="ChEBI" id="CHEBI:58601"/>
        <dbReference type="EC" id="2.4.1.1"/>
    </reaction>
</comment>
<comment type="similarity">
    <text evidence="2">Belongs to the glycogen phosphorylase family.</text>
</comment>
<evidence type="ECO:0000313" key="4">
    <source>
        <dbReference type="Proteomes" id="UP001266305"/>
    </source>
</evidence>
<evidence type="ECO:0000256" key="1">
    <source>
        <dbReference type="ARBA" id="ARBA00001275"/>
    </source>
</evidence>
<dbReference type="InterPro" id="IPR000811">
    <property type="entry name" value="Glyco_trans_35"/>
</dbReference>